<feature type="compositionally biased region" description="Polar residues" evidence="4">
    <location>
        <begin position="490"/>
        <end position="501"/>
    </location>
</feature>
<feature type="compositionally biased region" description="Polar residues" evidence="4">
    <location>
        <begin position="22"/>
        <end position="37"/>
    </location>
</feature>
<comment type="subcellular location">
    <subcellularLocation>
        <location evidence="1">Nucleus</location>
    </subcellularLocation>
</comment>
<dbReference type="AlphaFoldDB" id="A0A7S0XAN1"/>
<dbReference type="EMBL" id="HBFC01023798">
    <property type="protein sequence ID" value="CAD8711632.1"/>
    <property type="molecule type" value="Transcribed_RNA"/>
</dbReference>
<dbReference type="SMART" id="SM00386">
    <property type="entry name" value="HAT"/>
    <property type="match status" value="3"/>
</dbReference>
<dbReference type="InterPro" id="IPR013633">
    <property type="entry name" value="NRDE-2"/>
</dbReference>
<evidence type="ECO:0000256" key="2">
    <source>
        <dbReference type="ARBA" id="ARBA00009265"/>
    </source>
</evidence>
<proteinExistence type="inferred from homology"/>
<accession>A0A7S0XAN1</accession>
<feature type="region of interest" description="Disordered" evidence="4">
    <location>
        <begin position="1"/>
        <end position="84"/>
    </location>
</feature>
<evidence type="ECO:0000256" key="3">
    <source>
        <dbReference type="ARBA" id="ARBA00023242"/>
    </source>
</evidence>
<dbReference type="PANTHER" id="PTHR13471">
    <property type="entry name" value="TETRATRICOPEPTIDE-LIKE HELICAL"/>
    <property type="match status" value="1"/>
</dbReference>
<dbReference type="Gene3D" id="1.25.40.10">
    <property type="entry name" value="Tetratricopeptide repeat domain"/>
    <property type="match status" value="1"/>
</dbReference>
<keyword evidence="3" id="KW-0539">Nucleus</keyword>
<organism evidence="5">
    <name type="scientific">Mantoniella antarctica</name>
    <dbReference type="NCBI Taxonomy" id="81844"/>
    <lineage>
        <taxon>Eukaryota</taxon>
        <taxon>Viridiplantae</taxon>
        <taxon>Chlorophyta</taxon>
        <taxon>Mamiellophyceae</taxon>
        <taxon>Mamiellales</taxon>
        <taxon>Mamiellaceae</taxon>
        <taxon>Mantoniella</taxon>
    </lineage>
</organism>
<reference evidence="5" key="1">
    <citation type="submission" date="2021-01" db="EMBL/GenBank/DDBJ databases">
        <authorList>
            <person name="Corre E."/>
            <person name="Pelletier E."/>
            <person name="Niang G."/>
            <person name="Scheremetjew M."/>
            <person name="Finn R."/>
            <person name="Kale V."/>
            <person name="Holt S."/>
            <person name="Cochrane G."/>
            <person name="Meng A."/>
            <person name="Brown T."/>
            <person name="Cohen L."/>
        </authorList>
    </citation>
    <scope>NUCLEOTIDE SEQUENCE</scope>
    <source>
        <strain evidence="5">SL-175</strain>
    </source>
</reference>
<dbReference type="GO" id="GO:0071013">
    <property type="term" value="C:catalytic step 2 spliceosome"/>
    <property type="evidence" value="ECO:0007669"/>
    <property type="project" value="TreeGrafter"/>
</dbReference>
<dbReference type="GO" id="GO:1902369">
    <property type="term" value="P:negative regulation of RNA catabolic process"/>
    <property type="evidence" value="ECO:0007669"/>
    <property type="project" value="TreeGrafter"/>
</dbReference>
<evidence type="ECO:0000256" key="4">
    <source>
        <dbReference type="SAM" id="MobiDB-lite"/>
    </source>
</evidence>
<dbReference type="InterPro" id="IPR003107">
    <property type="entry name" value="HAT"/>
</dbReference>
<dbReference type="GO" id="GO:0006396">
    <property type="term" value="P:RNA processing"/>
    <property type="evidence" value="ECO:0007669"/>
    <property type="project" value="InterPro"/>
</dbReference>
<evidence type="ECO:0000256" key="1">
    <source>
        <dbReference type="ARBA" id="ARBA00004123"/>
    </source>
</evidence>
<dbReference type="InterPro" id="IPR011990">
    <property type="entry name" value="TPR-like_helical_dom_sf"/>
</dbReference>
<feature type="compositionally biased region" description="Basic and acidic residues" evidence="4">
    <location>
        <begin position="1"/>
        <end position="17"/>
    </location>
</feature>
<gene>
    <name evidence="5" type="ORF">MANT1106_LOCUS14319</name>
</gene>
<protein>
    <submittedName>
        <fullName evidence="5">Uncharacterized protein</fullName>
    </submittedName>
</protein>
<dbReference type="Pfam" id="PF13428">
    <property type="entry name" value="TPR_14"/>
    <property type="match status" value="1"/>
</dbReference>
<dbReference type="PANTHER" id="PTHR13471:SF0">
    <property type="entry name" value="NUCLEAR EXOSOME REGULATOR NRDE2"/>
    <property type="match status" value="1"/>
</dbReference>
<dbReference type="GO" id="GO:0031048">
    <property type="term" value="P:regulatory ncRNA-mediated heterochromatin formation"/>
    <property type="evidence" value="ECO:0007669"/>
    <property type="project" value="TreeGrafter"/>
</dbReference>
<sequence>MVNDVVHPKVTEREPQGADRPTTVTEQETSFLPTSVRGNKGEVGSAHASVDDDDEVEDTDDEEDEDDEDDDDEEEDEDEDTVLSRLDAQLDNAASAEVDDATLRLWLAKEAARDGTQWQPLRECGGAAIGRDEPGGAEVEEGACGLEDEDDDPNPLRVVSFDDVREGLTRFASEAVRMRLLTRALELLGCPLHPWEGAGDPGLSDRLNAAEHPSGPFAAFISRRARSHGEHGDVDCGGARWLAPPLPGIPGQPPGWLCPSGGAEALWAHAAEPEPAAESTSEIRGDTPAAIATSRTVFLARLLDLSAAMFPGHAPLALARVQLERSSKGASAAKATAKFMLANRHGSCIPLWIAFARLERASGRKQASRKVYDRVIGKLPSLLAQGAAVSAATLALACAEDELDGDMRDSSGRALGALVWLAEFFLVLGAQSGEPEKEREMDLNCFPGGAATLSPLRLLRVRRGFQEMVGDALAGSTGRMSGTSGGGGEQSRNPTPSSSSLGFGANLQPEGVAAIAAAALFEQLASGVNTSMAVFTGAFAASPVCAQRAAAPAWEALHLRYLHHLRRAAAGRTLPASPRDTRAAIVAVLDVFPSSPAALALLAAHDLHGCAHHRLRRHLDAAFTHDQNPLFWYLALRVEFSGGRAVPASASTREMERRLAPRWRATFERALASHASKATPLLWRCYVGAEIAVGQLAAARRVFLRAVDACPWDKAIWLDGIRDLSSVFTAKERSGLLDTMRAKGIHARTDMYEVKLELLSPA</sequence>
<feature type="compositionally biased region" description="Acidic residues" evidence="4">
    <location>
        <begin position="51"/>
        <end position="81"/>
    </location>
</feature>
<evidence type="ECO:0000313" key="5">
    <source>
        <dbReference type="EMBL" id="CAD8711632.1"/>
    </source>
</evidence>
<name>A0A7S0XAN1_9CHLO</name>
<feature type="region of interest" description="Disordered" evidence="4">
    <location>
        <begin position="474"/>
        <end position="503"/>
    </location>
</feature>
<comment type="similarity">
    <text evidence="2">Belongs to the NRDE2 family.</text>
</comment>